<evidence type="ECO:0000313" key="2">
    <source>
        <dbReference type="EMBL" id="MCD8472053.1"/>
    </source>
</evidence>
<evidence type="ECO:0000313" key="3">
    <source>
        <dbReference type="Proteomes" id="UP001430701"/>
    </source>
</evidence>
<dbReference type="GeneID" id="68901065"/>
<protein>
    <submittedName>
        <fullName evidence="2">Uncharacterized protein</fullName>
    </submittedName>
</protein>
<proteinExistence type="predicted"/>
<reference evidence="2" key="1">
    <citation type="submission" date="2021-11" db="EMBL/GenBank/DDBJ databases">
        <title>Genome sequence of Xylella taiwanensis PLS432.</title>
        <authorList>
            <person name="Weng L.-W."/>
            <person name="Su C.-C."/>
            <person name="Tsai C.-W."/>
            <person name="Kuo C.-H."/>
        </authorList>
    </citation>
    <scope>NUCLEOTIDE SEQUENCE</scope>
    <source>
        <strain evidence="2">PLS432</strain>
    </source>
</reference>
<keyword evidence="3" id="KW-1185">Reference proteome</keyword>
<accession>A0ABS8TT23</accession>
<comment type="caution">
    <text evidence="2">The sequence shown here is derived from an EMBL/GenBank/DDBJ whole genome shotgun (WGS) entry which is preliminary data.</text>
</comment>
<name>A0ABS8TT23_9GAMM</name>
<feature type="compositionally biased region" description="Low complexity" evidence="1">
    <location>
        <begin position="32"/>
        <end position="42"/>
    </location>
</feature>
<evidence type="ECO:0000256" key="1">
    <source>
        <dbReference type="SAM" id="MobiDB-lite"/>
    </source>
</evidence>
<dbReference type="EMBL" id="JAJPPU010000001">
    <property type="protein sequence ID" value="MCD8472053.1"/>
    <property type="molecule type" value="Genomic_DNA"/>
</dbReference>
<dbReference type="RefSeq" id="WP_162814100.1">
    <property type="nucleotide sequence ID" value="NZ_CP053627.1"/>
</dbReference>
<sequence>MPTISQRYSTGTTCVPVAGARLLDSRLTVENSSDNRSSLSISGRITIRPLPPKQRSGAGTLVGPIGPALW</sequence>
<organism evidence="2 3">
    <name type="scientific">Xylella taiwanensis</name>
    <dbReference type="NCBI Taxonomy" id="1444770"/>
    <lineage>
        <taxon>Bacteria</taxon>
        <taxon>Pseudomonadati</taxon>
        <taxon>Pseudomonadota</taxon>
        <taxon>Gammaproteobacteria</taxon>
        <taxon>Lysobacterales</taxon>
        <taxon>Lysobacteraceae</taxon>
        <taxon>Xylella</taxon>
    </lineage>
</organism>
<feature type="region of interest" description="Disordered" evidence="1">
    <location>
        <begin position="32"/>
        <end position="70"/>
    </location>
</feature>
<gene>
    <name evidence="2" type="ORF">LPH55_00860</name>
</gene>
<dbReference type="Proteomes" id="UP001430701">
    <property type="component" value="Unassembled WGS sequence"/>
</dbReference>